<gene>
    <name evidence="4" type="ORF">GCM10010468_17000</name>
</gene>
<sequence>MRRLIAALVAVLLTSGCALLPAGGRSPLAPTYAMSAYFDRTVAFYEGSRVKIMGIDVGEVTRIKVEGDQVRVDFSVDESVPVPQGVHAGIVPLNLVGERNIVLFPAWKPGDAKAGAGTVIPRTRTELPVEVDDALQAFTELNNAFDPEVLSDGVSRAADALDGNGERFNEVVRESATMTRTLAGQSDRLLKVAGNLDTLAGVVKGREKTLDALLDDFTTVTGLIASERDDVQRLIRALVGLVRRGDVLIKAYRQQLPGDLAAFTDIALSLKTNSKAVADLLEVLPKVAGVLTNAWDGEHHSLTLRVATDAFVRSWMKPIFRALGLKGPVPCLPEPFSNCPWQEKKK</sequence>
<evidence type="ECO:0000259" key="2">
    <source>
        <dbReference type="Pfam" id="PF02470"/>
    </source>
</evidence>
<dbReference type="PROSITE" id="PS51257">
    <property type="entry name" value="PROKAR_LIPOPROTEIN"/>
    <property type="match status" value="1"/>
</dbReference>
<feature type="domain" description="Mce/MlaD" evidence="2">
    <location>
        <begin position="31"/>
        <end position="104"/>
    </location>
</feature>
<dbReference type="EMBL" id="BAAAUV010000004">
    <property type="protein sequence ID" value="GAA3203087.1"/>
    <property type="molecule type" value="Genomic_DNA"/>
</dbReference>
<reference evidence="5" key="1">
    <citation type="journal article" date="2019" name="Int. J. Syst. Evol. Microbiol.">
        <title>The Global Catalogue of Microorganisms (GCM) 10K type strain sequencing project: providing services to taxonomists for standard genome sequencing and annotation.</title>
        <authorList>
            <consortium name="The Broad Institute Genomics Platform"/>
            <consortium name="The Broad Institute Genome Sequencing Center for Infectious Disease"/>
            <person name="Wu L."/>
            <person name="Ma J."/>
        </authorList>
    </citation>
    <scope>NUCLEOTIDE SEQUENCE [LARGE SCALE GENOMIC DNA]</scope>
    <source>
        <strain evidence="5">JCM 9377</strain>
    </source>
</reference>
<keyword evidence="1" id="KW-0732">Signal</keyword>
<comment type="caution">
    <text evidence="4">The sequence shown here is derived from an EMBL/GenBank/DDBJ whole genome shotgun (WGS) entry which is preliminary data.</text>
</comment>
<evidence type="ECO:0000313" key="5">
    <source>
        <dbReference type="Proteomes" id="UP001501237"/>
    </source>
</evidence>
<name>A0ABP6Q713_9ACTN</name>
<feature type="signal peptide" evidence="1">
    <location>
        <begin position="1"/>
        <end position="20"/>
    </location>
</feature>
<feature type="chain" id="PRO_5045243241" evidence="1">
    <location>
        <begin position="21"/>
        <end position="346"/>
    </location>
</feature>
<evidence type="ECO:0000256" key="1">
    <source>
        <dbReference type="SAM" id="SignalP"/>
    </source>
</evidence>
<dbReference type="Pfam" id="PF02470">
    <property type="entry name" value="MlaD"/>
    <property type="match status" value="1"/>
</dbReference>
<dbReference type="Pfam" id="PF11887">
    <property type="entry name" value="Mce4_CUP1"/>
    <property type="match status" value="1"/>
</dbReference>
<dbReference type="RefSeq" id="WP_344824320.1">
    <property type="nucleotide sequence ID" value="NZ_BAAAUV010000004.1"/>
</dbReference>
<dbReference type="PANTHER" id="PTHR33371:SF4">
    <property type="entry name" value="INTERMEMBRANE PHOSPHOLIPID TRANSPORT SYSTEM BINDING PROTEIN MLAD"/>
    <property type="match status" value="1"/>
</dbReference>
<dbReference type="InterPro" id="IPR003399">
    <property type="entry name" value="Mce/MlaD"/>
</dbReference>
<feature type="domain" description="Mammalian cell entry C-terminal" evidence="3">
    <location>
        <begin position="115"/>
        <end position="302"/>
    </location>
</feature>
<accession>A0ABP6Q713</accession>
<dbReference type="PANTHER" id="PTHR33371">
    <property type="entry name" value="INTERMEMBRANE PHOSPHOLIPID TRANSPORT SYSTEM BINDING PROTEIN MLAD-RELATED"/>
    <property type="match status" value="1"/>
</dbReference>
<protein>
    <submittedName>
        <fullName evidence="4">MCE family protein</fullName>
    </submittedName>
</protein>
<evidence type="ECO:0000313" key="4">
    <source>
        <dbReference type="EMBL" id="GAA3203087.1"/>
    </source>
</evidence>
<evidence type="ECO:0000259" key="3">
    <source>
        <dbReference type="Pfam" id="PF11887"/>
    </source>
</evidence>
<dbReference type="InterPro" id="IPR024516">
    <property type="entry name" value="Mce_C"/>
</dbReference>
<dbReference type="Proteomes" id="UP001501237">
    <property type="component" value="Unassembled WGS sequence"/>
</dbReference>
<dbReference type="NCBIfam" id="TIGR00996">
    <property type="entry name" value="Mtu_fam_mce"/>
    <property type="match status" value="1"/>
</dbReference>
<organism evidence="4 5">
    <name type="scientific">Actinocorallia longicatena</name>
    <dbReference type="NCBI Taxonomy" id="111803"/>
    <lineage>
        <taxon>Bacteria</taxon>
        <taxon>Bacillati</taxon>
        <taxon>Actinomycetota</taxon>
        <taxon>Actinomycetes</taxon>
        <taxon>Streptosporangiales</taxon>
        <taxon>Thermomonosporaceae</taxon>
        <taxon>Actinocorallia</taxon>
    </lineage>
</organism>
<dbReference type="InterPro" id="IPR005693">
    <property type="entry name" value="Mce"/>
</dbReference>
<dbReference type="InterPro" id="IPR052336">
    <property type="entry name" value="MlaD_Phospholipid_Transporter"/>
</dbReference>
<proteinExistence type="predicted"/>
<keyword evidence="5" id="KW-1185">Reference proteome</keyword>